<keyword evidence="11" id="KW-0328">Glycosyltransferase</keyword>
<keyword evidence="9 10" id="KW-0472">Membrane</keyword>
<dbReference type="STRING" id="2070753.A0A3A2ZI01"/>
<dbReference type="PANTHER" id="PTHR31646">
    <property type="entry name" value="ALPHA-1,2-MANNOSYLTRANSFERASE MNN2"/>
    <property type="match status" value="1"/>
</dbReference>
<evidence type="ECO:0000256" key="6">
    <source>
        <dbReference type="ARBA" id="ARBA00022968"/>
    </source>
</evidence>
<evidence type="ECO:0000256" key="10">
    <source>
        <dbReference type="SAM" id="Phobius"/>
    </source>
</evidence>
<dbReference type="GO" id="GO:0000139">
    <property type="term" value="C:Golgi membrane"/>
    <property type="evidence" value="ECO:0007669"/>
    <property type="project" value="UniProtKB-SubCell"/>
</dbReference>
<dbReference type="Proteomes" id="UP000266188">
    <property type="component" value="Unassembled WGS sequence"/>
</dbReference>
<organism evidence="11 12">
    <name type="scientific">Aspergillus sclerotialis</name>
    <dbReference type="NCBI Taxonomy" id="2070753"/>
    <lineage>
        <taxon>Eukaryota</taxon>
        <taxon>Fungi</taxon>
        <taxon>Dikarya</taxon>
        <taxon>Ascomycota</taxon>
        <taxon>Pezizomycotina</taxon>
        <taxon>Eurotiomycetes</taxon>
        <taxon>Eurotiomycetidae</taxon>
        <taxon>Eurotiales</taxon>
        <taxon>Aspergillaceae</taxon>
        <taxon>Aspergillus</taxon>
        <taxon>Aspergillus subgen. Polypaecilum</taxon>
    </lineage>
</organism>
<dbReference type="InterPro" id="IPR029044">
    <property type="entry name" value="Nucleotide-diphossugar_trans"/>
</dbReference>
<comment type="similarity">
    <text evidence="3">Belongs to the MNN1/MNT family.</text>
</comment>
<keyword evidence="12" id="KW-1185">Reference proteome</keyword>
<reference evidence="12" key="1">
    <citation type="submission" date="2017-02" db="EMBL/GenBank/DDBJ databases">
        <authorList>
            <person name="Tafer H."/>
            <person name="Lopandic K."/>
        </authorList>
    </citation>
    <scope>NUCLEOTIDE SEQUENCE [LARGE SCALE GENOMIC DNA]</scope>
    <source>
        <strain evidence="12">CBS 366.77</strain>
    </source>
</reference>
<evidence type="ECO:0000256" key="2">
    <source>
        <dbReference type="ARBA" id="ARBA00004922"/>
    </source>
</evidence>
<comment type="subcellular location">
    <subcellularLocation>
        <location evidence="1">Golgi apparatus membrane</location>
        <topology evidence="1">Single-pass type II membrane protein</topology>
    </subcellularLocation>
</comment>
<evidence type="ECO:0000256" key="1">
    <source>
        <dbReference type="ARBA" id="ARBA00004323"/>
    </source>
</evidence>
<dbReference type="OrthoDB" id="4484309at2759"/>
<dbReference type="AlphaFoldDB" id="A0A3A2ZI01"/>
<dbReference type="SUPFAM" id="SSF53448">
    <property type="entry name" value="Nucleotide-diphospho-sugar transferases"/>
    <property type="match status" value="1"/>
</dbReference>
<protein>
    <submittedName>
        <fullName evidence="11">Alpha-1,2-mannosyltransferase</fullName>
    </submittedName>
</protein>
<comment type="pathway">
    <text evidence="2">Protein modification; protein glycosylation.</text>
</comment>
<keyword evidence="7 10" id="KW-1133">Transmembrane helix</keyword>
<evidence type="ECO:0000256" key="5">
    <source>
        <dbReference type="ARBA" id="ARBA00022692"/>
    </source>
</evidence>
<sequence>MALIRRVRLRTVLFATAAILLICTFYLYWTPTPASMVPSTAFEVPLTERQKDFWKGLKPILEKNAPNCPPPERHGNANSVHFNAITPDPRPDLITMSDEDQTAMEEAHRNFLKDVRESKLLRPAHTPGTRGLVSTAGDSYFPVFLSSLRTLRRTGSTLPVEVYMKDSSEYEKEICDKVLPDLNARCLVLSDVVGKGSVSIAHFQLKIFAILFSSFEEIVWMDADCFPLYKPEDLLDSEPFTSTGLVTWPDFWGSTVSPTYFKISQQEIPPMTARQSSETGVILVSKRNHFVSLLLSAYYNYYGPSHYFGLLSQGAQGEGDKETFIQAASAVGEPFYTVSERVQAIGHSKPGDLSGSAMVQTDPTEDHALTSQGKWRVEDPSVAKPPRVFFIHAHYPKFNPGGEVFGMQSETTPTVKPDGSDGRAWTAPEDTLKRLGYDVEKNYWEEIKWVSCNLEDKFRTWKDKSGICERVESYWRNVFAEPHDDDPVFTDDG</sequence>
<keyword evidence="8" id="KW-0333">Golgi apparatus</keyword>
<name>A0A3A2ZI01_9EURO</name>
<evidence type="ECO:0000313" key="12">
    <source>
        <dbReference type="Proteomes" id="UP000266188"/>
    </source>
</evidence>
<dbReference type="InterPro" id="IPR022751">
    <property type="entry name" value="Alpha_mannosyltransferase"/>
</dbReference>
<keyword evidence="5 10" id="KW-0812">Transmembrane</keyword>
<feature type="transmembrane region" description="Helical" evidence="10">
    <location>
        <begin position="12"/>
        <end position="29"/>
    </location>
</feature>
<keyword evidence="4 11" id="KW-0808">Transferase</keyword>
<keyword evidence="6" id="KW-0735">Signal-anchor</keyword>
<dbReference type="EMBL" id="MVGC01000147">
    <property type="protein sequence ID" value="RJE22859.1"/>
    <property type="molecule type" value="Genomic_DNA"/>
</dbReference>
<evidence type="ECO:0000256" key="7">
    <source>
        <dbReference type="ARBA" id="ARBA00022989"/>
    </source>
</evidence>
<accession>A0A3A2ZI01</accession>
<dbReference type="Pfam" id="PF11051">
    <property type="entry name" value="Mannosyl_trans3"/>
    <property type="match status" value="2"/>
</dbReference>
<proteinExistence type="inferred from homology"/>
<evidence type="ECO:0000256" key="9">
    <source>
        <dbReference type="ARBA" id="ARBA00023136"/>
    </source>
</evidence>
<dbReference type="GO" id="GO:0046354">
    <property type="term" value="P:mannan biosynthetic process"/>
    <property type="evidence" value="ECO:0007669"/>
    <property type="project" value="TreeGrafter"/>
</dbReference>
<evidence type="ECO:0000256" key="4">
    <source>
        <dbReference type="ARBA" id="ARBA00022679"/>
    </source>
</evidence>
<comment type="caution">
    <text evidence="11">The sequence shown here is derived from an EMBL/GenBank/DDBJ whole genome shotgun (WGS) entry which is preliminary data.</text>
</comment>
<dbReference type="PANTHER" id="PTHR31646:SF1">
    <property type="entry name" value="ALPHA-1,2-MANNOSYLTRANSFERASE MNN2"/>
    <property type="match status" value="1"/>
</dbReference>
<gene>
    <name evidence="11" type="ORF">PHISCL_04804</name>
</gene>
<evidence type="ECO:0000313" key="11">
    <source>
        <dbReference type="EMBL" id="RJE22859.1"/>
    </source>
</evidence>
<dbReference type="GO" id="GO:0000026">
    <property type="term" value="F:alpha-1,2-mannosyltransferase activity"/>
    <property type="evidence" value="ECO:0007669"/>
    <property type="project" value="TreeGrafter"/>
</dbReference>
<evidence type="ECO:0000256" key="3">
    <source>
        <dbReference type="ARBA" id="ARBA00009105"/>
    </source>
</evidence>
<evidence type="ECO:0000256" key="8">
    <source>
        <dbReference type="ARBA" id="ARBA00023034"/>
    </source>
</evidence>